<reference evidence="1" key="2">
    <citation type="journal article" date="2020" name="Microorganisms">
        <title>Osmotic Adaptation and Compatible Solute Biosynthesis of Phototrophic Bacteria as Revealed from Genome Analyses.</title>
        <authorList>
            <person name="Imhoff J.F."/>
            <person name="Rahn T."/>
            <person name="Kunzel S."/>
            <person name="Keller A."/>
            <person name="Neulinger S.C."/>
        </authorList>
    </citation>
    <scope>NUCLEOTIDE SEQUENCE</scope>
    <source>
        <strain evidence="1">LMG 28126</strain>
    </source>
</reference>
<evidence type="ECO:0000313" key="1">
    <source>
        <dbReference type="EMBL" id="MBK5925838.1"/>
    </source>
</evidence>
<evidence type="ECO:0000313" key="2">
    <source>
        <dbReference type="Proteomes" id="UP000706333"/>
    </source>
</evidence>
<keyword evidence="2" id="KW-1185">Reference proteome</keyword>
<dbReference type="Proteomes" id="UP000706333">
    <property type="component" value="Unassembled WGS sequence"/>
</dbReference>
<dbReference type="AlphaFoldDB" id="A0A934THC8"/>
<reference evidence="1" key="1">
    <citation type="submission" date="2017-05" db="EMBL/GenBank/DDBJ databases">
        <authorList>
            <person name="Imhoff J.F."/>
            <person name="Rahn T."/>
            <person name="Kuenzel S."/>
            <person name="Neulinger S.C."/>
        </authorList>
    </citation>
    <scope>NUCLEOTIDE SEQUENCE</scope>
    <source>
        <strain evidence="1">LMG 28126</strain>
    </source>
</reference>
<comment type="caution">
    <text evidence="1">The sequence shown here is derived from an EMBL/GenBank/DDBJ whole genome shotgun (WGS) entry which is preliminary data.</text>
</comment>
<gene>
    <name evidence="1" type="ORF">CCR87_00445</name>
</gene>
<accession>A0A934THC8</accession>
<protein>
    <submittedName>
        <fullName evidence="1">Uncharacterized protein</fullName>
    </submittedName>
</protein>
<name>A0A934THC8_9RHOB</name>
<organism evidence="1 2">
    <name type="scientific">Rhodobaculum claviforme</name>
    <dbReference type="NCBI Taxonomy" id="1549854"/>
    <lineage>
        <taxon>Bacteria</taxon>
        <taxon>Pseudomonadati</taxon>
        <taxon>Pseudomonadota</taxon>
        <taxon>Alphaproteobacteria</taxon>
        <taxon>Rhodobacterales</taxon>
        <taxon>Paracoccaceae</taxon>
        <taxon>Rhodobaculum</taxon>
    </lineage>
</organism>
<proteinExistence type="predicted"/>
<dbReference type="EMBL" id="NHSD01000032">
    <property type="protein sequence ID" value="MBK5925838.1"/>
    <property type="molecule type" value="Genomic_DNA"/>
</dbReference>
<sequence>MEDAARERGAAGRRVHRAGWVATDAVIGTERRGQRLFLRPHDGRRVPVGRTCRAAPRADG</sequence>